<dbReference type="Proteomes" id="UP000315971">
    <property type="component" value="Unassembled WGS sequence"/>
</dbReference>
<dbReference type="GO" id="GO:0043565">
    <property type="term" value="F:sequence-specific DNA binding"/>
    <property type="evidence" value="ECO:0007669"/>
    <property type="project" value="TreeGrafter"/>
</dbReference>
<dbReference type="NCBIfam" id="NF047646">
    <property type="entry name" value="REP_Tyr_transpos"/>
    <property type="match status" value="1"/>
</dbReference>
<dbReference type="OrthoDB" id="9788881at2"/>
<dbReference type="GO" id="GO:0006313">
    <property type="term" value="P:DNA transposition"/>
    <property type="evidence" value="ECO:0007669"/>
    <property type="project" value="InterPro"/>
</dbReference>
<organism evidence="2 3">
    <name type="scientific">Solitalea koreensis</name>
    <dbReference type="NCBI Taxonomy" id="543615"/>
    <lineage>
        <taxon>Bacteria</taxon>
        <taxon>Pseudomonadati</taxon>
        <taxon>Bacteroidota</taxon>
        <taxon>Sphingobacteriia</taxon>
        <taxon>Sphingobacteriales</taxon>
        <taxon>Sphingobacteriaceae</taxon>
        <taxon>Solitalea</taxon>
    </lineage>
</organism>
<reference evidence="2 3" key="1">
    <citation type="submission" date="2017-05" db="EMBL/GenBank/DDBJ databases">
        <authorList>
            <person name="Varghese N."/>
            <person name="Submissions S."/>
        </authorList>
    </citation>
    <scope>NUCLEOTIDE SEQUENCE [LARGE SCALE GENOMIC DNA]</scope>
    <source>
        <strain evidence="2 3">DSM 21342</strain>
    </source>
</reference>
<name>A0A521DIA3_9SPHI</name>
<feature type="domain" description="Transposase IS200-like" evidence="1">
    <location>
        <begin position="9"/>
        <end position="149"/>
    </location>
</feature>
<sequence>MSEKYKIRDHEVLYFVTFSVVNWIDVFTRTLYKDILLESLRYCQQQKGLRTHAWCIMSNHVHFIFSTQQGKELPNIIRDFKKYTSSKIIESIQNNPEESRKEWMLWMFTRAGKKNINNTHYQFWQQSYHPIALYNNKMMEQKLAYIHDNPVKAGIVLVAEEYLYSSAKSYAGSVDVLLKIDLIE</sequence>
<evidence type="ECO:0000313" key="3">
    <source>
        <dbReference type="Proteomes" id="UP000315971"/>
    </source>
</evidence>
<protein>
    <submittedName>
        <fullName evidence="2">REP element-mobilizing transposase RayT</fullName>
    </submittedName>
</protein>
<dbReference type="EMBL" id="FXSZ01000007">
    <property type="protein sequence ID" value="SMO71439.1"/>
    <property type="molecule type" value="Genomic_DNA"/>
</dbReference>
<dbReference type="PANTHER" id="PTHR36966">
    <property type="entry name" value="REP-ASSOCIATED TYROSINE TRANSPOSASE"/>
    <property type="match status" value="1"/>
</dbReference>
<dbReference type="RefSeq" id="WP_142604216.1">
    <property type="nucleotide sequence ID" value="NZ_FXSZ01000007.1"/>
</dbReference>
<accession>A0A521DIA3</accession>
<keyword evidence="3" id="KW-1185">Reference proteome</keyword>
<dbReference type="SUPFAM" id="SSF143422">
    <property type="entry name" value="Transposase IS200-like"/>
    <property type="match status" value="1"/>
</dbReference>
<dbReference type="PANTHER" id="PTHR36966:SF1">
    <property type="entry name" value="REP-ASSOCIATED TYROSINE TRANSPOSASE"/>
    <property type="match status" value="1"/>
</dbReference>
<dbReference type="Pfam" id="PF01797">
    <property type="entry name" value="Y1_Tnp"/>
    <property type="match status" value="1"/>
</dbReference>
<dbReference type="AlphaFoldDB" id="A0A521DIA3"/>
<evidence type="ECO:0000259" key="1">
    <source>
        <dbReference type="SMART" id="SM01321"/>
    </source>
</evidence>
<dbReference type="Gene3D" id="3.30.70.1290">
    <property type="entry name" value="Transposase IS200-like"/>
    <property type="match status" value="1"/>
</dbReference>
<dbReference type="SMART" id="SM01321">
    <property type="entry name" value="Y1_Tnp"/>
    <property type="match status" value="1"/>
</dbReference>
<dbReference type="GO" id="GO:0004803">
    <property type="term" value="F:transposase activity"/>
    <property type="evidence" value="ECO:0007669"/>
    <property type="project" value="InterPro"/>
</dbReference>
<proteinExistence type="predicted"/>
<dbReference type="InterPro" id="IPR052715">
    <property type="entry name" value="RAYT_transposase"/>
</dbReference>
<dbReference type="InterPro" id="IPR002686">
    <property type="entry name" value="Transposase_17"/>
</dbReference>
<dbReference type="InterPro" id="IPR036515">
    <property type="entry name" value="Transposase_17_sf"/>
</dbReference>
<gene>
    <name evidence="2" type="ORF">SAMN06265350_10723</name>
</gene>
<evidence type="ECO:0000313" key="2">
    <source>
        <dbReference type="EMBL" id="SMO71439.1"/>
    </source>
</evidence>